<dbReference type="PANTHER" id="PTHR46577">
    <property type="entry name" value="HTH-TYPE TRANSCRIPTIONAL REGULATORY PROTEIN GABR"/>
    <property type="match status" value="1"/>
</dbReference>
<dbReference type="InterPro" id="IPR015421">
    <property type="entry name" value="PyrdxlP-dep_Trfase_major"/>
</dbReference>
<dbReference type="OrthoDB" id="594134at2"/>
<evidence type="ECO:0000256" key="2">
    <source>
        <dbReference type="ARBA" id="ARBA00022898"/>
    </source>
</evidence>
<dbReference type="PRINTS" id="PR00035">
    <property type="entry name" value="HTHGNTR"/>
</dbReference>
<keyword evidence="7" id="KW-0032">Aminotransferase</keyword>
<dbReference type="SUPFAM" id="SSF53383">
    <property type="entry name" value="PLP-dependent transferases"/>
    <property type="match status" value="1"/>
</dbReference>
<dbReference type="RefSeq" id="WP_145813964.1">
    <property type="nucleotide sequence ID" value="NZ_VIVK01000002.1"/>
</dbReference>
<dbReference type="InterPro" id="IPR051446">
    <property type="entry name" value="HTH_trans_reg/aminotransferase"/>
</dbReference>
<dbReference type="EMBL" id="VIVK01000002">
    <property type="protein sequence ID" value="TWD75238.1"/>
    <property type="molecule type" value="Genomic_DNA"/>
</dbReference>
<dbReference type="Gene3D" id="3.40.640.10">
    <property type="entry name" value="Type I PLP-dependent aspartate aminotransferase-like (Major domain)"/>
    <property type="match status" value="1"/>
</dbReference>
<keyword evidence="5" id="KW-0804">Transcription</keyword>
<organism evidence="7 8">
    <name type="scientific">Kribbella amoyensis</name>
    <dbReference type="NCBI Taxonomy" id="996641"/>
    <lineage>
        <taxon>Bacteria</taxon>
        <taxon>Bacillati</taxon>
        <taxon>Actinomycetota</taxon>
        <taxon>Actinomycetes</taxon>
        <taxon>Propionibacteriales</taxon>
        <taxon>Kribbellaceae</taxon>
        <taxon>Kribbella</taxon>
    </lineage>
</organism>
<dbReference type="GO" id="GO:0003677">
    <property type="term" value="F:DNA binding"/>
    <property type="evidence" value="ECO:0007669"/>
    <property type="project" value="UniProtKB-KW"/>
</dbReference>
<evidence type="ECO:0000313" key="8">
    <source>
        <dbReference type="Proteomes" id="UP000318380"/>
    </source>
</evidence>
<dbReference type="CDD" id="cd07377">
    <property type="entry name" value="WHTH_GntR"/>
    <property type="match status" value="1"/>
</dbReference>
<name>A0A561B901_9ACTN</name>
<evidence type="ECO:0000256" key="5">
    <source>
        <dbReference type="ARBA" id="ARBA00023163"/>
    </source>
</evidence>
<dbReference type="CDD" id="cd00609">
    <property type="entry name" value="AAT_like"/>
    <property type="match status" value="1"/>
</dbReference>
<evidence type="ECO:0000256" key="3">
    <source>
        <dbReference type="ARBA" id="ARBA00023015"/>
    </source>
</evidence>
<dbReference type="SMART" id="SM00345">
    <property type="entry name" value="HTH_GNTR"/>
    <property type="match status" value="1"/>
</dbReference>
<keyword evidence="7" id="KW-0808">Transferase</keyword>
<reference evidence="7 8" key="1">
    <citation type="submission" date="2019-06" db="EMBL/GenBank/DDBJ databases">
        <title>Sequencing the genomes of 1000 actinobacteria strains.</title>
        <authorList>
            <person name="Klenk H.-P."/>
        </authorList>
    </citation>
    <scope>NUCLEOTIDE SEQUENCE [LARGE SCALE GENOMIC DNA]</scope>
    <source>
        <strain evidence="7 8">DSM 24683</strain>
    </source>
</reference>
<dbReference type="InterPro" id="IPR036390">
    <property type="entry name" value="WH_DNA-bd_sf"/>
</dbReference>
<dbReference type="PROSITE" id="PS50949">
    <property type="entry name" value="HTH_GNTR"/>
    <property type="match status" value="1"/>
</dbReference>
<dbReference type="PANTHER" id="PTHR46577:SF1">
    <property type="entry name" value="HTH-TYPE TRANSCRIPTIONAL REGULATORY PROTEIN GABR"/>
    <property type="match status" value="1"/>
</dbReference>
<sequence length="462" mass="49954">MEDPRANWPASGADLHLDLSAGRGRAELVRALHESIRGGRLAAGTRLPSSRSLAKDLGIARNTVADAYGQLVAEGWLTARQGSGTVVATRQPPAPAAVIPLPQAKKLRYDLAPGSPDVATFPRTEWLAAARKALVVAPNEAFGYGDPRGRIELRRMLADYLARARGVRADPERVLICSGYVQALALLGEALRGRGASTISVEEYGYNLHWDVIRSRGLEPVPVPIDELGACADRLSGDAALLTPAHQMPIGVPLAPIRRTAAVEWARATGAVLIEDDYDGEFRYDRQTVGALQALDPERVVYVGTASKTLAPGLRLAWMVLPQRLIEPVLAAKRTTDLQTATLDQLVLAEFIASGHYDRHVRRSRLHYRRRRDRLVELLAERAPGVRVAGISAGLHVLLDVPGDADELVTRAARQGLALATLARYHFATTDDERQALVVGYGTPPDHAYSGALDLLCQILGV</sequence>
<evidence type="ECO:0000313" key="7">
    <source>
        <dbReference type="EMBL" id="TWD75238.1"/>
    </source>
</evidence>
<dbReference type="GO" id="GO:0003700">
    <property type="term" value="F:DNA-binding transcription factor activity"/>
    <property type="evidence" value="ECO:0007669"/>
    <property type="project" value="InterPro"/>
</dbReference>
<dbReference type="Gene3D" id="1.10.10.10">
    <property type="entry name" value="Winged helix-like DNA-binding domain superfamily/Winged helix DNA-binding domain"/>
    <property type="match status" value="1"/>
</dbReference>
<gene>
    <name evidence="7" type="ORF">FB561_6676</name>
</gene>
<dbReference type="InterPro" id="IPR015424">
    <property type="entry name" value="PyrdxlP-dep_Trfase"/>
</dbReference>
<dbReference type="InterPro" id="IPR004839">
    <property type="entry name" value="Aminotransferase_I/II_large"/>
</dbReference>
<proteinExistence type="inferred from homology"/>
<dbReference type="Pfam" id="PF00155">
    <property type="entry name" value="Aminotran_1_2"/>
    <property type="match status" value="1"/>
</dbReference>
<feature type="domain" description="HTH gntR-type" evidence="6">
    <location>
        <begin position="22"/>
        <end position="90"/>
    </location>
</feature>
<accession>A0A561B901</accession>
<keyword evidence="2" id="KW-0663">Pyridoxal phosphate</keyword>
<dbReference type="Pfam" id="PF00392">
    <property type="entry name" value="GntR"/>
    <property type="match status" value="1"/>
</dbReference>
<comment type="caution">
    <text evidence="7">The sequence shown here is derived from an EMBL/GenBank/DDBJ whole genome shotgun (WGS) entry which is preliminary data.</text>
</comment>
<evidence type="ECO:0000256" key="4">
    <source>
        <dbReference type="ARBA" id="ARBA00023125"/>
    </source>
</evidence>
<evidence type="ECO:0000256" key="1">
    <source>
        <dbReference type="ARBA" id="ARBA00005384"/>
    </source>
</evidence>
<evidence type="ECO:0000259" key="6">
    <source>
        <dbReference type="PROSITE" id="PS50949"/>
    </source>
</evidence>
<keyword evidence="3" id="KW-0805">Transcription regulation</keyword>
<dbReference type="InterPro" id="IPR036388">
    <property type="entry name" value="WH-like_DNA-bd_sf"/>
</dbReference>
<dbReference type="SUPFAM" id="SSF46785">
    <property type="entry name" value="Winged helix' DNA-binding domain"/>
    <property type="match status" value="1"/>
</dbReference>
<keyword evidence="8" id="KW-1185">Reference proteome</keyword>
<dbReference type="GO" id="GO:0008483">
    <property type="term" value="F:transaminase activity"/>
    <property type="evidence" value="ECO:0007669"/>
    <property type="project" value="UniProtKB-KW"/>
</dbReference>
<comment type="similarity">
    <text evidence="1">In the C-terminal section; belongs to the class-I pyridoxal-phosphate-dependent aminotransferase family.</text>
</comment>
<dbReference type="InterPro" id="IPR000524">
    <property type="entry name" value="Tscrpt_reg_HTH_GntR"/>
</dbReference>
<dbReference type="GO" id="GO:0030170">
    <property type="term" value="F:pyridoxal phosphate binding"/>
    <property type="evidence" value="ECO:0007669"/>
    <property type="project" value="InterPro"/>
</dbReference>
<dbReference type="AlphaFoldDB" id="A0A561B901"/>
<keyword evidence="4" id="KW-0238">DNA-binding</keyword>
<protein>
    <submittedName>
        <fullName evidence="7">GntR family transcriptional regulator/MocR family aminotransferase</fullName>
    </submittedName>
</protein>
<dbReference type="Proteomes" id="UP000318380">
    <property type="component" value="Unassembled WGS sequence"/>
</dbReference>